<gene>
    <name evidence="1" type="ORF">BC739_006733</name>
</gene>
<dbReference type="EMBL" id="JACJID010000005">
    <property type="protein sequence ID" value="MBA8929515.1"/>
    <property type="molecule type" value="Genomic_DNA"/>
</dbReference>
<reference evidence="1 2" key="1">
    <citation type="submission" date="2020-08" db="EMBL/GenBank/DDBJ databases">
        <title>Genomic Encyclopedia of Archaeal and Bacterial Type Strains, Phase II (KMG-II): from individual species to whole genera.</title>
        <authorList>
            <person name="Goeker M."/>
        </authorList>
    </citation>
    <scope>NUCLEOTIDE SEQUENCE [LARGE SCALE GENOMIC DNA]</scope>
    <source>
        <strain evidence="1 2">DSM 43850</strain>
    </source>
</reference>
<keyword evidence="2" id="KW-1185">Reference proteome</keyword>
<dbReference type="Proteomes" id="UP000517916">
    <property type="component" value="Unassembled WGS sequence"/>
</dbReference>
<evidence type="ECO:0008006" key="3">
    <source>
        <dbReference type="Google" id="ProtNLM"/>
    </source>
</evidence>
<sequence>MFATCTFQEFDPGCGGIPVRSSNGKPRFLHTLRYQVEHVMPSTFPDWAWVKAAHAGTMGQAEFFDRYARMIRGRVDQVREEAEQILQPLGVEPSTRVVLLCFDRLDKPGNWCHRTAFGQTWSEITGEDVPELGRVVSPELRAEQYKLL</sequence>
<organism evidence="1 2">
    <name type="scientific">Kutzneria viridogrisea</name>
    <dbReference type="NCBI Taxonomy" id="47990"/>
    <lineage>
        <taxon>Bacteria</taxon>
        <taxon>Bacillati</taxon>
        <taxon>Actinomycetota</taxon>
        <taxon>Actinomycetes</taxon>
        <taxon>Pseudonocardiales</taxon>
        <taxon>Pseudonocardiaceae</taxon>
        <taxon>Kutzneria</taxon>
    </lineage>
</organism>
<protein>
    <recommendedName>
        <fullName evidence="3">DUF488 family protein</fullName>
    </recommendedName>
</protein>
<comment type="caution">
    <text evidence="1">The sequence shown here is derived from an EMBL/GenBank/DDBJ whole genome shotgun (WGS) entry which is preliminary data.</text>
</comment>
<evidence type="ECO:0000313" key="2">
    <source>
        <dbReference type="Proteomes" id="UP000517916"/>
    </source>
</evidence>
<evidence type="ECO:0000313" key="1">
    <source>
        <dbReference type="EMBL" id="MBA8929515.1"/>
    </source>
</evidence>
<accession>A0ABR6BRF9</accession>
<proteinExistence type="predicted"/>
<name>A0ABR6BRF9_9PSEU</name>
<dbReference type="RefSeq" id="WP_182839429.1">
    <property type="nucleotide sequence ID" value="NZ_BAAABQ010000017.1"/>
</dbReference>